<keyword evidence="2" id="KW-1133">Transmembrane helix</keyword>
<dbReference type="HOGENOM" id="CLU_022883_1_0_1"/>
<feature type="transmembrane region" description="Helical" evidence="2">
    <location>
        <begin position="73"/>
        <end position="93"/>
    </location>
</feature>
<dbReference type="GeneID" id="27346784"/>
<feature type="transmembrane region" description="Helical" evidence="2">
    <location>
        <begin position="171"/>
        <end position="190"/>
    </location>
</feature>
<dbReference type="RefSeq" id="XP_016248108.1">
    <property type="nucleotide sequence ID" value="XM_016394689.1"/>
</dbReference>
<dbReference type="AlphaFoldDB" id="A0A0D2ARZ8"/>
<evidence type="ECO:0000313" key="4">
    <source>
        <dbReference type="Proteomes" id="UP000054466"/>
    </source>
</evidence>
<protein>
    <submittedName>
        <fullName evidence="3">Uncharacterized protein</fullName>
    </submittedName>
</protein>
<keyword evidence="4" id="KW-1185">Reference proteome</keyword>
<feature type="transmembrane region" description="Helical" evidence="2">
    <location>
        <begin position="328"/>
        <end position="347"/>
    </location>
</feature>
<accession>A0A0D2ARZ8</accession>
<dbReference type="Proteomes" id="UP000054466">
    <property type="component" value="Unassembled WGS sequence"/>
</dbReference>
<evidence type="ECO:0000256" key="2">
    <source>
        <dbReference type="SAM" id="Phobius"/>
    </source>
</evidence>
<sequence length="476" mass="53919">MAVLPGSSVNATTFSNVTALVIGWVSGPNSRGTIDIVWGSFFTIFLCTWTAVCLNIPHPQELPLQILRRKVKWMFWAIVGPELVLSVAIGQYASAQRSVKRFRHLGHPQWTLRNAFFADMGGILLQPKDSTPFSVNSRQLAYLVQNKYLEYPSITAEEIWDKSKADTLSKILTLIQASWLICQLLGRAILHLPASTLELSAGAIVFCTFGTFLCWLHKPSDVKRGIVITTEATTKEILIKAGDAAAAPYRHTPLDFVAKQSFTCGYDIMGFFNLRCDDRERPLRRFPNDRFPDISPLEKFVLFCMTTAYAAIHLIGWRFNFPSRTEALLWRVSSLIVTGTTVLFWVFETIAARQRYGRWDKYFILLHLKKPLPRPTADEETGVASETTPDETQDASNRDPIKPVAHQATMERLDAFEKQQEKAKPILVWEVGLIFPVVILYAVSRGYMIIEVFLGLRAMPLEVYETFSIAQILPHW</sequence>
<dbReference type="OrthoDB" id="9451547at2759"/>
<evidence type="ECO:0000313" key="3">
    <source>
        <dbReference type="EMBL" id="KIW27892.1"/>
    </source>
</evidence>
<feature type="transmembrane region" description="Helical" evidence="2">
    <location>
        <begin position="426"/>
        <end position="450"/>
    </location>
</feature>
<reference evidence="3 4" key="1">
    <citation type="submission" date="2015-01" db="EMBL/GenBank/DDBJ databases">
        <title>The Genome Sequence of Cladophialophora immunda CBS83496.</title>
        <authorList>
            <consortium name="The Broad Institute Genomics Platform"/>
            <person name="Cuomo C."/>
            <person name="de Hoog S."/>
            <person name="Gorbushina A."/>
            <person name="Stielow B."/>
            <person name="Teixiera M."/>
            <person name="Abouelleil A."/>
            <person name="Chapman S.B."/>
            <person name="Priest M."/>
            <person name="Young S.K."/>
            <person name="Wortman J."/>
            <person name="Nusbaum C."/>
            <person name="Birren B."/>
        </authorList>
    </citation>
    <scope>NUCLEOTIDE SEQUENCE [LARGE SCALE GENOMIC DNA]</scope>
    <source>
        <strain evidence="3 4">CBS 83496</strain>
    </source>
</reference>
<feature type="transmembrane region" description="Helical" evidence="2">
    <location>
        <begin position="36"/>
        <end position="58"/>
    </location>
</feature>
<dbReference type="STRING" id="569365.A0A0D2ARZ8"/>
<dbReference type="PANTHER" id="PTHR35043:SF8">
    <property type="entry name" value="DUF4220 DOMAIN-CONTAINING PROTEIN"/>
    <property type="match status" value="1"/>
</dbReference>
<gene>
    <name evidence="3" type="ORF">PV07_07590</name>
</gene>
<dbReference type="PANTHER" id="PTHR35043">
    <property type="entry name" value="TRANSCRIPTION FACTOR DOMAIN-CONTAINING PROTEIN"/>
    <property type="match status" value="1"/>
</dbReference>
<feature type="transmembrane region" description="Helical" evidence="2">
    <location>
        <begin position="300"/>
        <end position="316"/>
    </location>
</feature>
<keyword evidence="2" id="KW-0812">Transmembrane</keyword>
<evidence type="ECO:0000256" key="1">
    <source>
        <dbReference type="SAM" id="MobiDB-lite"/>
    </source>
</evidence>
<dbReference type="VEuPathDB" id="FungiDB:PV07_07590"/>
<dbReference type="EMBL" id="KN847043">
    <property type="protein sequence ID" value="KIW27892.1"/>
    <property type="molecule type" value="Genomic_DNA"/>
</dbReference>
<feature type="region of interest" description="Disordered" evidence="1">
    <location>
        <begin position="374"/>
        <end position="399"/>
    </location>
</feature>
<feature type="transmembrane region" description="Helical" evidence="2">
    <location>
        <begin position="196"/>
        <end position="216"/>
    </location>
</feature>
<proteinExistence type="predicted"/>
<keyword evidence="2" id="KW-0472">Membrane</keyword>
<organism evidence="3 4">
    <name type="scientific">Cladophialophora immunda</name>
    <dbReference type="NCBI Taxonomy" id="569365"/>
    <lineage>
        <taxon>Eukaryota</taxon>
        <taxon>Fungi</taxon>
        <taxon>Dikarya</taxon>
        <taxon>Ascomycota</taxon>
        <taxon>Pezizomycotina</taxon>
        <taxon>Eurotiomycetes</taxon>
        <taxon>Chaetothyriomycetidae</taxon>
        <taxon>Chaetothyriales</taxon>
        <taxon>Herpotrichiellaceae</taxon>
        <taxon>Cladophialophora</taxon>
    </lineage>
</organism>
<name>A0A0D2ARZ8_9EURO</name>